<dbReference type="AlphaFoldDB" id="A0A1Q9E3Q8"/>
<dbReference type="SUPFAM" id="SSF48317">
    <property type="entry name" value="Acid phosphatase/Vanadium-dependent haloperoxidase"/>
    <property type="match status" value="1"/>
</dbReference>
<comment type="caution">
    <text evidence="1">The sequence shown here is derived from an EMBL/GenBank/DDBJ whole genome shotgun (WGS) entry which is preliminary data.</text>
</comment>
<dbReference type="GO" id="GO:0004601">
    <property type="term" value="F:peroxidase activity"/>
    <property type="evidence" value="ECO:0007669"/>
    <property type="project" value="UniProtKB-KW"/>
</dbReference>
<dbReference type="InterPro" id="IPR016119">
    <property type="entry name" value="Br/Cl_peroxidase_C"/>
</dbReference>
<keyword evidence="1" id="KW-0575">Peroxidase</keyword>
<keyword evidence="1" id="KW-0560">Oxidoreductase</keyword>
<name>A0A1Q9E3Q8_SYMMI</name>
<dbReference type="Gene3D" id="1.10.606.10">
    <property type="entry name" value="Vanadium-containing Chloroperoxidase, domain 2"/>
    <property type="match status" value="1"/>
</dbReference>
<dbReference type="InterPro" id="IPR036938">
    <property type="entry name" value="PAP2/HPO_sf"/>
</dbReference>
<organism evidence="1 2">
    <name type="scientific">Symbiodinium microadriaticum</name>
    <name type="common">Dinoflagellate</name>
    <name type="synonym">Zooxanthella microadriatica</name>
    <dbReference type="NCBI Taxonomy" id="2951"/>
    <lineage>
        <taxon>Eukaryota</taxon>
        <taxon>Sar</taxon>
        <taxon>Alveolata</taxon>
        <taxon>Dinophyceae</taxon>
        <taxon>Suessiales</taxon>
        <taxon>Symbiodiniaceae</taxon>
        <taxon>Symbiodinium</taxon>
    </lineage>
</organism>
<evidence type="ECO:0000313" key="2">
    <source>
        <dbReference type="Proteomes" id="UP000186817"/>
    </source>
</evidence>
<proteinExistence type="predicted"/>
<reference evidence="1 2" key="1">
    <citation type="submission" date="2016-02" db="EMBL/GenBank/DDBJ databases">
        <title>Genome analysis of coral dinoflagellate symbionts highlights evolutionary adaptations to a symbiotic lifestyle.</title>
        <authorList>
            <person name="Aranda M."/>
            <person name="Li Y."/>
            <person name="Liew Y.J."/>
            <person name="Baumgarten S."/>
            <person name="Simakov O."/>
            <person name="Wilson M."/>
            <person name="Piel J."/>
            <person name="Ashoor H."/>
            <person name="Bougouffa S."/>
            <person name="Bajic V.B."/>
            <person name="Ryu T."/>
            <person name="Ravasi T."/>
            <person name="Bayer T."/>
            <person name="Micklem G."/>
            <person name="Kim H."/>
            <person name="Bhak J."/>
            <person name="Lajeunesse T.C."/>
            <person name="Voolstra C.R."/>
        </authorList>
    </citation>
    <scope>NUCLEOTIDE SEQUENCE [LARGE SCALE GENOMIC DNA]</scope>
    <source>
        <strain evidence="1 2">CCMP2467</strain>
    </source>
</reference>
<accession>A0A1Q9E3Q8</accession>
<protein>
    <submittedName>
        <fullName evidence="1">Vanadium-dependent bromoperoxidase</fullName>
    </submittedName>
</protein>
<evidence type="ECO:0000313" key="1">
    <source>
        <dbReference type="EMBL" id="OLQ02054.1"/>
    </source>
</evidence>
<keyword evidence="2" id="KW-1185">Reference proteome</keyword>
<sequence>MFPDPDRQTKAAEIRNRATALSTANPQDVHLSNQDEQFPYVFSFTKGLLHLDNGLLDHPGDFELFAEGTRTSDPTVFQMVPLNVDLQVIHGASQSDFDKLDCPGDKQTYREWESPTAGHAYVLEGPDPFAVTMPPAPKVGSAEFAAEMAEVYQMALSRDWPVAAFMDDSLVGDLTKDNGWPVLLQRTSDIHSPLLQSPPKSAEAAE</sequence>
<gene>
    <name evidence="1" type="ORF">AK812_SmicGene15161</name>
</gene>
<dbReference type="Proteomes" id="UP000186817">
    <property type="component" value="Unassembled WGS sequence"/>
</dbReference>
<dbReference type="EMBL" id="LSRX01000274">
    <property type="protein sequence ID" value="OLQ02054.1"/>
    <property type="molecule type" value="Genomic_DNA"/>
</dbReference>